<name>C4J735_MAIZE</name>
<proteinExistence type="evidence at transcript level"/>
<accession>C4J735</accession>
<sequence>MATEVIPTPRAFEKARIKLHADMS</sequence>
<evidence type="ECO:0000313" key="1">
    <source>
        <dbReference type="EMBL" id="ACR36985.1"/>
    </source>
</evidence>
<reference evidence="1" key="2">
    <citation type="submission" date="2012-06" db="EMBL/GenBank/DDBJ databases">
        <authorList>
            <person name="Yu Y."/>
            <person name="Currie J."/>
            <person name="Lomeli R."/>
            <person name="Angelova A."/>
            <person name="Collura K."/>
            <person name="Wissotski M."/>
            <person name="Campos D."/>
            <person name="Kudrna D."/>
            <person name="Golser W."/>
            <person name="Ashely E."/>
            <person name="Descour A."/>
            <person name="Fernandes J."/>
            <person name="Soderlund C."/>
            <person name="Walbot V."/>
        </authorList>
    </citation>
    <scope>NUCLEOTIDE SEQUENCE</scope>
    <source>
        <strain evidence="1">B73</strain>
    </source>
</reference>
<reference evidence="1" key="1">
    <citation type="journal article" date="2009" name="PLoS Genet.">
        <title>Sequencing, mapping, and analysis of 27,455 maize full-length cDNAs.</title>
        <authorList>
            <person name="Soderlund C."/>
            <person name="Descour A."/>
            <person name="Kudrna D."/>
            <person name="Bomhoff M."/>
            <person name="Boyd L."/>
            <person name="Currie J."/>
            <person name="Angelova A."/>
            <person name="Collura K."/>
            <person name="Wissotski M."/>
            <person name="Ashley E."/>
            <person name="Morrow D."/>
            <person name="Fernandes J."/>
            <person name="Walbot V."/>
            <person name="Yu Y."/>
        </authorList>
    </citation>
    <scope>NUCLEOTIDE SEQUENCE</scope>
    <source>
        <strain evidence="1">B73</strain>
    </source>
</reference>
<protein>
    <submittedName>
        <fullName evidence="1">Uncharacterized protein</fullName>
    </submittedName>
</protein>
<organism evidence="1">
    <name type="scientific">Zea mays</name>
    <name type="common">Maize</name>
    <dbReference type="NCBI Taxonomy" id="4577"/>
    <lineage>
        <taxon>Eukaryota</taxon>
        <taxon>Viridiplantae</taxon>
        <taxon>Streptophyta</taxon>
        <taxon>Embryophyta</taxon>
        <taxon>Tracheophyta</taxon>
        <taxon>Spermatophyta</taxon>
        <taxon>Magnoliopsida</taxon>
        <taxon>Liliopsida</taxon>
        <taxon>Poales</taxon>
        <taxon>Poaceae</taxon>
        <taxon>PACMAD clade</taxon>
        <taxon>Panicoideae</taxon>
        <taxon>Andropogonodae</taxon>
        <taxon>Andropogoneae</taxon>
        <taxon>Tripsacinae</taxon>
        <taxon>Zea</taxon>
    </lineage>
</organism>
<dbReference type="EMBL" id="BT086632">
    <property type="protein sequence ID" value="ACR36985.1"/>
    <property type="molecule type" value="mRNA"/>
</dbReference>
<dbReference type="AlphaFoldDB" id="C4J735"/>